<reference evidence="1 2" key="1">
    <citation type="submission" date="2018-08" db="EMBL/GenBank/DDBJ databases">
        <title>Actinomadura jelena sp. nov., a novel Actinomycete isolated from soil in Chad.</title>
        <authorList>
            <person name="Shi L."/>
        </authorList>
    </citation>
    <scope>NUCLEOTIDE SEQUENCE [LARGE SCALE GENOMIC DNA]</scope>
    <source>
        <strain evidence="1 2">NEAU-G17</strain>
    </source>
</reference>
<dbReference type="Proteomes" id="UP000261811">
    <property type="component" value="Unassembled WGS sequence"/>
</dbReference>
<gene>
    <name evidence="1" type="ORF">DZF91_09565</name>
</gene>
<evidence type="ECO:0000313" key="2">
    <source>
        <dbReference type="Proteomes" id="UP000261811"/>
    </source>
</evidence>
<keyword evidence="2" id="KW-1185">Reference proteome</keyword>
<evidence type="ECO:0000313" key="1">
    <source>
        <dbReference type="EMBL" id="RFU41892.1"/>
    </source>
</evidence>
<name>A0A372JPE3_9ACTN</name>
<accession>A0A372JPE3</accession>
<protein>
    <submittedName>
        <fullName evidence="1">XRE family transcriptional regulator</fullName>
    </submittedName>
</protein>
<sequence>MTVMERRLDPLRGGTTVAGFAECLRRLRAQAGNPSLRRLELWGQQNGRPLARSSVSDLLRGGRLPSRELLLAFLEACGVDPVEDTRWLAAWTLLAADRSGVAAAPKDLPDRLAADIRTAGLLRLGTTYLPDFEWKRLFATVGELDIFVVYGQTWRHLHAPELTELARRPGARIRVFLADPADALTVRVLSDRFAIDPPELVSRIENTRRDYQALAVPGGAEVDVRYWPGDRAFSCYRFDTTAVLGLYSHGRSRAAAVPVLVCSEPGDLFRFVTSELQAIETGSRPAR</sequence>
<comment type="caution">
    <text evidence="1">The sequence shown here is derived from an EMBL/GenBank/DDBJ whole genome shotgun (WGS) entry which is preliminary data.</text>
</comment>
<organism evidence="1 2">
    <name type="scientific">Actinomadura logoneensis</name>
    <dbReference type="NCBI Taxonomy" id="2293572"/>
    <lineage>
        <taxon>Bacteria</taxon>
        <taxon>Bacillati</taxon>
        <taxon>Actinomycetota</taxon>
        <taxon>Actinomycetes</taxon>
        <taxon>Streptosporangiales</taxon>
        <taxon>Thermomonosporaceae</taxon>
        <taxon>Actinomadura</taxon>
    </lineage>
</organism>
<proteinExistence type="predicted"/>
<dbReference type="AlphaFoldDB" id="A0A372JPE3"/>
<dbReference type="EMBL" id="QURH01000180">
    <property type="protein sequence ID" value="RFU41892.1"/>
    <property type="molecule type" value="Genomic_DNA"/>
</dbReference>